<keyword evidence="6" id="KW-1185">Reference proteome</keyword>
<evidence type="ECO:0000256" key="1">
    <source>
        <dbReference type="ARBA" id="ARBA00001933"/>
    </source>
</evidence>
<sequence>LNGIVFQVASLGGAEFRMDEWGVDCVYSATQKVLNAPPGLAPISFSEKAMQKIKNRKTRVPSFYFDALELGNYWGCDGQPIRYHHTAPISSVYALRSALAVVAKEGVDEGVRRHAENAKFLYEKLKEAGLECFVEQEKWRLPCLTTVKVPPGVDWKGVMEEMMRQGTEAGIAGGLGPTVGKLWRIGTFGGNSDKTKIEKVIKLLADTIKRKSNI</sequence>
<comment type="similarity">
    <text evidence="3">Belongs to the class-V pyridoxal-phosphate-dependent aminotransferase family.</text>
</comment>
<dbReference type="GO" id="GO:0004760">
    <property type="term" value="F:L-serine-pyruvate transaminase activity"/>
    <property type="evidence" value="ECO:0007669"/>
    <property type="project" value="TreeGrafter"/>
</dbReference>
<dbReference type="Proteomes" id="UP000050761">
    <property type="component" value="Unassembled WGS sequence"/>
</dbReference>
<dbReference type="InterPro" id="IPR000192">
    <property type="entry name" value="Aminotrans_V_dom"/>
</dbReference>
<proteinExistence type="inferred from homology"/>
<evidence type="ECO:0000313" key="6">
    <source>
        <dbReference type="Proteomes" id="UP000050761"/>
    </source>
</evidence>
<dbReference type="InterPro" id="IPR020578">
    <property type="entry name" value="Aminotrans_V_PyrdxlP_BS"/>
</dbReference>
<accession>A0A183GPW6</accession>
<dbReference type="GO" id="GO:0005777">
    <property type="term" value="C:peroxisome"/>
    <property type="evidence" value="ECO:0007669"/>
    <property type="project" value="TreeGrafter"/>
</dbReference>
<protein>
    <submittedName>
        <fullName evidence="7">Aminotran_5 domain-containing protein</fullName>
    </submittedName>
</protein>
<name>A0A183GPW6_HELPZ</name>
<evidence type="ECO:0000256" key="4">
    <source>
        <dbReference type="RuleBase" id="RU004504"/>
    </source>
</evidence>
<evidence type="ECO:0000256" key="2">
    <source>
        <dbReference type="ARBA" id="ARBA00022898"/>
    </source>
</evidence>
<dbReference type="PANTHER" id="PTHR21152">
    <property type="entry name" value="AMINOTRANSFERASE CLASS V"/>
    <property type="match status" value="1"/>
</dbReference>
<keyword evidence="2" id="KW-0663">Pyridoxal phosphate</keyword>
<evidence type="ECO:0000259" key="5">
    <source>
        <dbReference type="Pfam" id="PF00266"/>
    </source>
</evidence>
<dbReference type="Gene3D" id="3.90.1150.10">
    <property type="entry name" value="Aspartate Aminotransferase, domain 1"/>
    <property type="match status" value="1"/>
</dbReference>
<dbReference type="InterPro" id="IPR015421">
    <property type="entry name" value="PyrdxlP-dep_Trfase_major"/>
</dbReference>
<dbReference type="PANTHER" id="PTHR21152:SF40">
    <property type="entry name" value="ALANINE--GLYOXYLATE AMINOTRANSFERASE"/>
    <property type="match status" value="1"/>
</dbReference>
<feature type="domain" description="Aminotransferase class V" evidence="5">
    <location>
        <begin position="8"/>
        <end position="166"/>
    </location>
</feature>
<dbReference type="PROSITE" id="PS00595">
    <property type="entry name" value="AA_TRANSFER_CLASS_5"/>
    <property type="match status" value="1"/>
</dbReference>
<dbReference type="Pfam" id="PF00266">
    <property type="entry name" value="Aminotran_5"/>
    <property type="match status" value="1"/>
</dbReference>
<organism evidence="6 7">
    <name type="scientific">Heligmosomoides polygyrus</name>
    <name type="common">Parasitic roundworm</name>
    <dbReference type="NCBI Taxonomy" id="6339"/>
    <lineage>
        <taxon>Eukaryota</taxon>
        <taxon>Metazoa</taxon>
        <taxon>Ecdysozoa</taxon>
        <taxon>Nematoda</taxon>
        <taxon>Chromadorea</taxon>
        <taxon>Rhabditida</taxon>
        <taxon>Rhabditina</taxon>
        <taxon>Rhabditomorpha</taxon>
        <taxon>Strongyloidea</taxon>
        <taxon>Heligmosomidae</taxon>
        <taxon>Heligmosomoides</taxon>
    </lineage>
</organism>
<evidence type="ECO:0000256" key="3">
    <source>
        <dbReference type="RuleBase" id="RU004075"/>
    </source>
</evidence>
<dbReference type="Gene3D" id="3.40.640.10">
    <property type="entry name" value="Type I PLP-dependent aspartate aminotransferase-like (Major domain)"/>
    <property type="match status" value="1"/>
</dbReference>
<dbReference type="InterPro" id="IPR015424">
    <property type="entry name" value="PyrdxlP-dep_Trfase"/>
</dbReference>
<evidence type="ECO:0000313" key="7">
    <source>
        <dbReference type="WBParaSite" id="HPBE_0002473601-mRNA-1"/>
    </source>
</evidence>
<dbReference type="WBParaSite" id="HPBE_0002473601-mRNA-1">
    <property type="protein sequence ID" value="HPBE_0002473601-mRNA-1"/>
    <property type="gene ID" value="HPBE_0002473601"/>
</dbReference>
<comment type="cofactor">
    <cofactor evidence="1 4">
        <name>pyridoxal 5'-phosphate</name>
        <dbReference type="ChEBI" id="CHEBI:597326"/>
    </cofactor>
</comment>
<dbReference type="AlphaFoldDB" id="A0A183GPW6"/>
<dbReference type="SUPFAM" id="SSF53383">
    <property type="entry name" value="PLP-dependent transferases"/>
    <property type="match status" value="1"/>
</dbReference>
<dbReference type="GO" id="GO:0019265">
    <property type="term" value="P:glycine biosynthetic process, by transamination of glyoxylate"/>
    <property type="evidence" value="ECO:0007669"/>
    <property type="project" value="TreeGrafter"/>
</dbReference>
<dbReference type="GO" id="GO:0008453">
    <property type="term" value="F:alanine-glyoxylate transaminase activity"/>
    <property type="evidence" value="ECO:0007669"/>
    <property type="project" value="TreeGrafter"/>
</dbReference>
<dbReference type="InterPro" id="IPR015422">
    <property type="entry name" value="PyrdxlP-dep_Trfase_small"/>
</dbReference>
<reference evidence="7" key="1">
    <citation type="submission" date="2019-09" db="UniProtKB">
        <authorList>
            <consortium name="WormBaseParasite"/>
        </authorList>
    </citation>
    <scope>IDENTIFICATION</scope>
</reference>